<keyword evidence="2" id="KW-0547">Nucleotide-binding</keyword>
<keyword evidence="6" id="KW-0808">Transferase</keyword>
<evidence type="ECO:0000256" key="2">
    <source>
        <dbReference type="ARBA" id="ARBA00022741"/>
    </source>
</evidence>
<dbReference type="GO" id="GO:0004521">
    <property type="term" value="F:RNA endonuclease activity"/>
    <property type="evidence" value="ECO:0007669"/>
    <property type="project" value="InterPro"/>
</dbReference>
<dbReference type="AlphaFoldDB" id="A0A0R0LZX6"/>
<proteinExistence type="predicted"/>
<evidence type="ECO:0000259" key="4">
    <source>
        <dbReference type="PROSITE" id="PS50011"/>
    </source>
</evidence>
<feature type="non-terminal residue" evidence="6">
    <location>
        <position position="1"/>
    </location>
</feature>
<dbReference type="Pfam" id="PF06479">
    <property type="entry name" value="Ribonuc_2-5A"/>
    <property type="match status" value="1"/>
</dbReference>
<dbReference type="GO" id="GO:0036498">
    <property type="term" value="P:IRE1-mediated unfolded protein response"/>
    <property type="evidence" value="ECO:0007669"/>
    <property type="project" value="TreeGrafter"/>
</dbReference>
<dbReference type="GO" id="GO:0051082">
    <property type="term" value="F:unfolded protein binding"/>
    <property type="evidence" value="ECO:0007669"/>
    <property type="project" value="TreeGrafter"/>
</dbReference>
<dbReference type="GO" id="GO:0004674">
    <property type="term" value="F:protein serine/threonine kinase activity"/>
    <property type="evidence" value="ECO:0007669"/>
    <property type="project" value="UniProtKB-KW"/>
</dbReference>
<dbReference type="InterPro" id="IPR038357">
    <property type="entry name" value="KEN_sf"/>
</dbReference>
<dbReference type="EMBL" id="LGUB01000584">
    <property type="protein sequence ID" value="KRH92926.1"/>
    <property type="molecule type" value="Genomic_DNA"/>
</dbReference>
<protein>
    <submittedName>
        <fullName evidence="6">Serine/threonine protein kinase and endoribonuclease ERN1/IRE1</fullName>
    </submittedName>
</protein>
<sequence length="730" mass="86299">LLNSQVSVGTITYLPSPANLTMKFSDLNRKILLSDKKIGQFGISKCGGLFCFENQQLTLITRNFRDILQNPTLYKDLLLTASRRTVNYNMYVFGKNIILIIDIFYIQIKSLKDMSQKILKFHSVFAPIYHVDSNIEINYNIIEFYDKKINLKESIRFLYTLSEINHLFIFNKIISKLEELKIQEPSELILKSIGIFILFFQIFFYINIRLKNTRVTQEIKFKKGIAYTHGLFNKRRVKIKTFTKPDYRYDNETKILSILDSPCFLKYMFIEETSKTIQFVTEICGEDLLFLLKTKSDLFERTSRKKYEVLDKMSGKISDRSLGETLSSRSLGETLSSRSLGEIKTNHNLTENTENHNLFTENTENHNLFTKNTENHNLTENTENHNSFTENSFFDEFFDKQTQFEMDTWNISGMHNILLEDDIFNHQKEILKKLQFCLQITQIFVKLHKSGIAYCNVCPENLFFKNNIFFLANFEESYHILYSNNEFINFLSNGNQKYKLGTENYRSPEIIEHNLFKKSLSVEDCQKSDIFSLAIIFHQILTGKHPFEKNSINIEDNILHHNYTLDFFLSGPIIDLFHHMLKKNLKIRPNIFTIEKHPVFWNNEKIYNFFATLSDLLEFHGETSLKIYTRLERNKSRVFNNKWINKIDDILVEDLRNYRIYNFNNVKGLLRVIRNKGRHYKETQPQIRNLFGSFPDGFIDYFTKRFPNLLMVCFYSSKAAANDELLSIFF</sequence>
<accession>A0A0R0LZX6</accession>
<dbReference type="PROSITE" id="PS51392">
    <property type="entry name" value="KEN"/>
    <property type="match status" value="1"/>
</dbReference>
<dbReference type="OrthoDB" id="63989at2759"/>
<feature type="domain" description="KEN" evidence="5">
    <location>
        <begin position="603"/>
        <end position="730"/>
    </location>
</feature>
<dbReference type="Pfam" id="PF00069">
    <property type="entry name" value="Pkinase"/>
    <property type="match status" value="1"/>
</dbReference>
<dbReference type="SMART" id="SM00220">
    <property type="entry name" value="S_TKc"/>
    <property type="match status" value="1"/>
</dbReference>
<feature type="domain" description="Protein kinase" evidence="4">
    <location>
        <begin position="210"/>
        <end position="600"/>
    </location>
</feature>
<keyword evidence="6" id="KW-0723">Serine/threonine-protein kinase</keyword>
<evidence type="ECO:0000313" key="7">
    <source>
        <dbReference type="Proteomes" id="UP000051530"/>
    </source>
</evidence>
<dbReference type="GO" id="GO:0006397">
    <property type="term" value="P:mRNA processing"/>
    <property type="evidence" value="ECO:0007669"/>
    <property type="project" value="InterPro"/>
</dbReference>
<dbReference type="PROSITE" id="PS50011">
    <property type="entry name" value="PROTEIN_KINASE_DOM"/>
    <property type="match status" value="1"/>
</dbReference>
<dbReference type="VEuPathDB" id="MicrosporidiaDB:M153_20500003"/>
<name>A0A0R0LZX6_9MICR</name>
<dbReference type="PANTHER" id="PTHR13954:SF6">
    <property type="entry name" value="NON-SPECIFIC SERINE_THREONINE PROTEIN KINASE"/>
    <property type="match status" value="1"/>
</dbReference>
<comment type="caution">
    <text evidence="6">The sequence shown here is derived from an EMBL/GenBank/DDBJ whole genome shotgun (WGS) entry which is preliminary data.</text>
</comment>
<evidence type="ECO:0000256" key="3">
    <source>
        <dbReference type="ARBA" id="ARBA00022840"/>
    </source>
</evidence>
<reference evidence="6 7" key="1">
    <citation type="submission" date="2015-07" db="EMBL/GenBank/DDBJ databases">
        <title>The genome of Pseudoloma neurophilia, a relevant intracellular parasite of the zebrafish.</title>
        <authorList>
            <person name="Ndikumana S."/>
            <person name="Pelin A."/>
            <person name="Sanders J."/>
            <person name="Corradi N."/>
        </authorList>
    </citation>
    <scope>NUCLEOTIDE SEQUENCE [LARGE SCALE GENOMIC DNA]</scope>
    <source>
        <strain evidence="6 7">MK1</strain>
    </source>
</reference>
<evidence type="ECO:0000259" key="5">
    <source>
        <dbReference type="PROSITE" id="PS51392"/>
    </source>
</evidence>
<evidence type="ECO:0000313" key="6">
    <source>
        <dbReference type="EMBL" id="KRH92926.1"/>
    </source>
</evidence>
<gene>
    <name evidence="6" type="ORF">M153_20500003</name>
</gene>
<dbReference type="Gene3D" id="1.10.510.10">
    <property type="entry name" value="Transferase(Phosphotransferase) domain 1"/>
    <property type="match status" value="1"/>
</dbReference>
<dbReference type="InterPro" id="IPR000719">
    <property type="entry name" value="Prot_kinase_dom"/>
</dbReference>
<dbReference type="InterPro" id="IPR045133">
    <property type="entry name" value="IRE1/2-like"/>
</dbReference>
<keyword evidence="7" id="KW-1185">Reference proteome</keyword>
<dbReference type="GO" id="GO:1990604">
    <property type="term" value="C:IRE1-TRAF2-ASK1 complex"/>
    <property type="evidence" value="ECO:0007669"/>
    <property type="project" value="TreeGrafter"/>
</dbReference>
<keyword evidence="3" id="KW-0067">ATP-binding</keyword>
<dbReference type="GO" id="GO:0005524">
    <property type="term" value="F:ATP binding"/>
    <property type="evidence" value="ECO:0007669"/>
    <property type="project" value="UniProtKB-KW"/>
</dbReference>
<evidence type="ECO:0000256" key="1">
    <source>
        <dbReference type="ARBA" id="ARBA00022729"/>
    </source>
</evidence>
<dbReference type="InterPro" id="IPR010513">
    <property type="entry name" value="KEN_dom"/>
</dbReference>
<dbReference type="Proteomes" id="UP000051530">
    <property type="component" value="Unassembled WGS sequence"/>
</dbReference>
<dbReference type="GO" id="GO:0070059">
    <property type="term" value="P:intrinsic apoptotic signaling pathway in response to endoplasmic reticulum stress"/>
    <property type="evidence" value="ECO:0007669"/>
    <property type="project" value="TreeGrafter"/>
</dbReference>
<dbReference type="SMART" id="SM00580">
    <property type="entry name" value="PUG"/>
    <property type="match status" value="1"/>
</dbReference>
<organism evidence="6 7">
    <name type="scientific">Pseudoloma neurophilia</name>
    <dbReference type="NCBI Taxonomy" id="146866"/>
    <lineage>
        <taxon>Eukaryota</taxon>
        <taxon>Fungi</taxon>
        <taxon>Fungi incertae sedis</taxon>
        <taxon>Microsporidia</taxon>
        <taxon>Pseudoloma</taxon>
    </lineage>
</organism>
<dbReference type="Gene3D" id="1.20.1440.180">
    <property type="entry name" value="KEN domain"/>
    <property type="match status" value="1"/>
</dbReference>
<keyword evidence="6" id="KW-0418">Kinase</keyword>
<dbReference type="PANTHER" id="PTHR13954">
    <property type="entry name" value="IRE1-RELATED"/>
    <property type="match status" value="1"/>
</dbReference>
<keyword evidence="1" id="KW-0732">Signal</keyword>
<dbReference type="InterPro" id="IPR011009">
    <property type="entry name" value="Kinase-like_dom_sf"/>
</dbReference>
<dbReference type="SUPFAM" id="SSF56112">
    <property type="entry name" value="Protein kinase-like (PK-like)"/>
    <property type="match status" value="1"/>
</dbReference>